<proteinExistence type="predicted"/>
<evidence type="ECO:0000313" key="2">
    <source>
        <dbReference type="Proteomes" id="UP000189670"/>
    </source>
</evidence>
<dbReference type="AlphaFoldDB" id="A0A1V1P879"/>
<gene>
    <name evidence="1" type="ORF">OMM_02846</name>
</gene>
<name>A0A1V1P879_9BACT</name>
<protein>
    <recommendedName>
        <fullName evidence="3">Helicase XPB/Ssl2 N-terminal domain-containing protein</fullName>
    </recommendedName>
</protein>
<accession>A0A1V1P879</accession>
<dbReference type="EMBL" id="ATBP01000340">
    <property type="protein sequence ID" value="ETR70966.1"/>
    <property type="molecule type" value="Genomic_DNA"/>
</dbReference>
<organism evidence="1 2">
    <name type="scientific">Candidatus Magnetoglobus multicellularis str. Araruama</name>
    <dbReference type="NCBI Taxonomy" id="890399"/>
    <lineage>
        <taxon>Bacteria</taxon>
        <taxon>Pseudomonadati</taxon>
        <taxon>Thermodesulfobacteriota</taxon>
        <taxon>Desulfobacteria</taxon>
        <taxon>Desulfobacterales</taxon>
        <taxon>Desulfobacteraceae</taxon>
        <taxon>Candidatus Magnetoglobus</taxon>
    </lineage>
</organism>
<evidence type="ECO:0000313" key="1">
    <source>
        <dbReference type="EMBL" id="ETR70966.1"/>
    </source>
</evidence>
<dbReference type="Proteomes" id="UP000189670">
    <property type="component" value="Unassembled WGS sequence"/>
</dbReference>
<sequence>MKLNTIQIDENAIFKPSVNVMQDLYTYVNYVKDRYIKRTYRDNYLPKTELTRLTKLMISQNDPDRSVFSPERWVYFIEKLAHKIGLVSFNIEGEYMGFHSYTTSYPNNYIKVPNEKYDQYMNQTPIEQEKRITYALLKNPDPCESEFFYAGILGRLDRFLHYGCRSGVAELLNFEKSRQCIMNVLKECQSNVWYSTQSLVAYIKKTDPFFLISRQIRKNEKLSTYRNFQELDQQAIRGSVKINESDPDAFERVEGRYIERFLEGIPLVMNYVELVYDDDQKYSKKPSINKLKAFKVTDYFLRIANNQMPEPEVWIQPNFEIQVISEIYPSGLLANLSRFADIVQTDRTVTHLKLKRKKVLNEKLKNENLDIVALLEKLSKTALAQNVITEINGWCEQSEIFTLYENAGLLETKLKKTQGLHRCKIAQITPTIQLIRSPDDVYQTLEQNETVPILIRHEKSRLKSIDDNTFSIFVEKKEKSPKSFKRKKGGNN</sequence>
<comment type="caution">
    <text evidence="1">The sequence shown here is derived from an EMBL/GenBank/DDBJ whole genome shotgun (WGS) entry which is preliminary data.</text>
</comment>
<evidence type="ECO:0008006" key="3">
    <source>
        <dbReference type="Google" id="ProtNLM"/>
    </source>
</evidence>
<reference evidence="2" key="1">
    <citation type="submission" date="2012-11" db="EMBL/GenBank/DDBJ databases">
        <authorList>
            <person name="Lucero-Rivera Y.E."/>
            <person name="Tovar-Ramirez D."/>
        </authorList>
    </citation>
    <scope>NUCLEOTIDE SEQUENCE [LARGE SCALE GENOMIC DNA]</scope>
    <source>
        <strain evidence="2">Araruama</strain>
    </source>
</reference>